<evidence type="ECO:0000313" key="3">
    <source>
        <dbReference type="EMBL" id="NIK87893.1"/>
    </source>
</evidence>
<dbReference type="EMBL" id="JAASRM010000001">
    <property type="protein sequence ID" value="NIK87893.1"/>
    <property type="molecule type" value="Genomic_DNA"/>
</dbReference>
<evidence type="ECO:0000256" key="1">
    <source>
        <dbReference type="SAM" id="Phobius"/>
    </source>
</evidence>
<keyword evidence="4" id="KW-1185">Reference proteome</keyword>
<organism evidence="3 4">
    <name type="scientific">Rhizomicrobium palustre</name>
    <dbReference type="NCBI Taxonomy" id="189966"/>
    <lineage>
        <taxon>Bacteria</taxon>
        <taxon>Pseudomonadati</taxon>
        <taxon>Pseudomonadota</taxon>
        <taxon>Alphaproteobacteria</taxon>
        <taxon>Micropepsales</taxon>
        <taxon>Micropepsaceae</taxon>
        <taxon>Rhizomicrobium</taxon>
    </lineage>
</organism>
<evidence type="ECO:0000313" key="4">
    <source>
        <dbReference type="Proteomes" id="UP000570514"/>
    </source>
</evidence>
<keyword evidence="1" id="KW-0472">Membrane</keyword>
<proteinExistence type="predicted"/>
<comment type="caution">
    <text evidence="3">The sequence shown here is derived from an EMBL/GenBank/DDBJ whole genome shotgun (WGS) entry which is preliminary data.</text>
</comment>
<gene>
    <name evidence="3" type="ORF">FHS83_001211</name>
</gene>
<dbReference type="InterPro" id="IPR012495">
    <property type="entry name" value="TadE-like_dom"/>
</dbReference>
<reference evidence="3 4" key="1">
    <citation type="submission" date="2020-03" db="EMBL/GenBank/DDBJ databases">
        <title>Genomic Encyclopedia of Type Strains, Phase IV (KMG-IV): sequencing the most valuable type-strain genomes for metagenomic binning, comparative biology and taxonomic classification.</title>
        <authorList>
            <person name="Goeker M."/>
        </authorList>
    </citation>
    <scope>NUCLEOTIDE SEQUENCE [LARGE SCALE GENOMIC DNA]</scope>
    <source>
        <strain evidence="3 4">DSM 19867</strain>
    </source>
</reference>
<feature type="domain" description="TadE-like" evidence="2">
    <location>
        <begin position="14"/>
        <end position="55"/>
    </location>
</feature>
<keyword evidence="1" id="KW-1133">Transmembrane helix</keyword>
<dbReference type="Proteomes" id="UP000570514">
    <property type="component" value="Unassembled WGS sequence"/>
</dbReference>
<dbReference type="RefSeq" id="WP_167081875.1">
    <property type="nucleotide sequence ID" value="NZ_BAAADC010000001.1"/>
</dbReference>
<name>A0A846MX37_9PROT</name>
<accession>A0A846MX37</accession>
<evidence type="ECO:0000259" key="2">
    <source>
        <dbReference type="Pfam" id="PF07811"/>
    </source>
</evidence>
<dbReference type="Pfam" id="PF07811">
    <property type="entry name" value="TadE"/>
    <property type="match status" value="1"/>
</dbReference>
<sequence length="177" mass="18994">MRLCLSFLRARKASAAIEFAFVAPIFFLFLMATIETGIIFLGGFVLQNATNSAARQIRTGQVALGGVSQSQFRQMICDGTAPLLDCDSNLQIDVETFASFASANITNPVVNGKLNPALSNWQTGSVCSIVLVRAFYTYNVATPLLTPFLVNINSTQHLLSAAVAFRTEPYSTAVAGC</sequence>
<feature type="transmembrane region" description="Helical" evidence="1">
    <location>
        <begin position="25"/>
        <end position="46"/>
    </location>
</feature>
<protein>
    <submittedName>
        <fullName evidence="3">Flp pilus assembly protein TadG</fullName>
    </submittedName>
</protein>
<keyword evidence="1" id="KW-0812">Transmembrane</keyword>
<dbReference type="AlphaFoldDB" id="A0A846MX37"/>